<name>E6QB38_9ZZZZ</name>
<reference evidence="1" key="1">
    <citation type="submission" date="2009-10" db="EMBL/GenBank/DDBJ databases">
        <title>Diversity of trophic interactions inside an arsenic-rich microbial ecosystem.</title>
        <authorList>
            <person name="Bertin P.N."/>
            <person name="Heinrich-Salmeron A."/>
            <person name="Pelletier E."/>
            <person name="Goulhen-Chollet F."/>
            <person name="Arsene-Ploetze F."/>
            <person name="Gallien S."/>
            <person name="Calteau A."/>
            <person name="Vallenet D."/>
            <person name="Casiot C."/>
            <person name="Chane-Woon-Ming B."/>
            <person name="Giloteaux L."/>
            <person name="Barakat M."/>
            <person name="Bonnefoy V."/>
            <person name="Bruneel O."/>
            <person name="Chandler M."/>
            <person name="Cleiss J."/>
            <person name="Duran R."/>
            <person name="Elbaz-Poulichet F."/>
            <person name="Fonknechten N."/>
            <person name="Lauga B."/>
            <person name="Mornico D."/>
            <person name="Ortet P."/>
            <person name="Schaeffer C."/>
            <person name="Siguier P."/>
            <person name="Alexander Thil Smith A."/>
            <person name="Van Dorsselaer A."/>
            <person name="Weissenbach J."/>
            <person name="Medigue C."/>
            <person name="Le Paslier D."/>
        </authorList>
    </citation>
    <scope>NUCLEOTIDE SEQUENCE</scope>
</reference>
<proteinExistence type="predicted"/>
<dbReference type="AlphaFoldDB" id="E6QB38"/>
<organism evidence="1">
    <name type="scientific">mine drainage metagenome</name>
    <dbReference type="NCBI Taxonomy" id="410659"/>
    <lineage>
        <taxon>unclassified sequences</taxon>
        <taxon>metagenomes</taxon>
        <taxon>ecological metagenomes</taxon>
    </lineage>
</organism>
<sequence>MWKTRKSDVASPMAVVRSFAIQKYTVIFGTLSMAFFLLDGLSAAVVIDVPYFSRGSEQSHAWLCPPTIGTEFDEVTFILGSKCGLRDGDTREGEHLTLPWRVSGVASHGNPPEFHLNVES</sequence>
<accession>E6QB38</accession>
<evidence type="ECO:0000313" key="1">
    <source>
        <dbReference type="EMBL" id="CBI04414.1"/>
    </source>
</evidence>
<protein>
    <submittedName>
        <fullName evidence="1">Uncharacterized protein</fullName>
    </submittedName>
</protein>
<comment type="caution">
    <text evidence="1">The sequence shown here is derived from an EMBL/GenBank/DDBJ whole genome shotgun (WGS) entry which is preliminary data.</text>
</comment>
<gene>
    <name evidence="1" type="ORF">CARN5_2147</name>
</gene>
<dbReference type="EMBL" id="CABP01000061">
    <property type="protein sequence ID" value="CBI04414.1"/>
    <property type="molecule type" value="Genomic_DNA"/>
</dbReference>